<dbReference type="InterPro" id="IPR039315">
    <property type="entry name" value="CheW"/>
</dbReference>
<feature type="domain" description="CheW-like" evidence="4">
    <location>
        <begin position="21"/>
        <end position="162"/>
    </location>
</feature>
<comment type="subcellular location">
    <subcellularLocation>
        <location evidence="1">Cytoplasm</location>
    </subcellularLocation>
</comment>
<protein>
    <recommendedName>
        <fullName evidence="2">Chemotaxis protein CheW</fullName>
    </recommendedName>
</protein>
<name>A0A1M6PYN3_9BACT</name>
<evidence type="ECO:0000256" key="3">
    <source>
        <dbReference type="ARBA" id="ARBA00022490"/>
    </source>
</evidence>
<dbReference type="PANTHER" id="PTHR22617:SF45">
    <property type="entry name" value="CHEMOTAXIS PROTEIN CHEW"/>
    <property type="match status" value="1"/>
</dbReference>
<dbReference type="InterPro" id="IPR036061">
    <property type="entry name" value="CheW-like_dom_sf"/>
</dbReference>
<dbReference type="EMBL" id="FRAU01000001">
    <property type="protein sequence ID" value="SHK12997.1"/>
    <property type="molecule type" value="Genomic_DNA"/>
</dbReference>
<evidence type="ECO:0000256" key="1">
    <source>
        <dbReference type="ARBA" id="ARBA00004496"/>
    </source>
</evidence>
<dbReference type="GO" id="GO:0006935">
    <property type="term" value="P:chemotaxis"/>
    <property type="evidence" value="ECO:0007669"/>
    <property type="project" value="InterPro"/>
</dbReference>
<sequence length="340" mass="37265">MGPDTLKELFGEALAQAEEEEPQVVQFVVGGQRYALPVHWVQEVVAWPEHITPIPQAPTWLAGLMTLRRETIPVVLLARLFELECADQPACVLVLQAGGRRLGLGVDQVHEVRSLPPDALEQPPASLQQESTYEEIVAVCRVEGERLLSLLDLRRLLRRIALDEAAAWGYDAVSEEEKAASPEEAETEGQSFLFFRLGTEVFGVSIDYVQEIVEPPETYTVVPQAPPAIVGVVNLRGGVLPVVDLRQQLGFPVTERTPQQRIVVLLADEQPTGFIVDAVIEVCEVPESALQPAARPAEAASPLRDQVIHLADRGQIVQLLQPEQLLAQVRIPAHSLATAV</sequence>
<dbReference type="PROSITE" id="PS50851">
    <property type="entry name" value="CHEW"/>
    <property type="match status" value="2"/>
</dbReference>
<gene>
    <name evidence="5" type="ORF">SAMN04488087_0387</name>
</gene>
<organism evidence="5 6">
    <name type="scientific">Rhodothermus profundi</name>
    <dbReference type="NCBI Taxonomy" id="633813"/>
    <lineage>
        <taxon>Bacteria</taxon>
        <taxon>Pseudomonadati</taxon>
        <taxon>Rhodothermota</taxon>
        <taxon>Rhodothermia</taxon>
        <taxon>Rhodothermales</taxon>
        <taxon>Rhodothermaceae</taxon>
        <taxon>Rhodothermus</taxon>
    </lineage>
</organism>
<dbReference type="Proteomes" id="UP000185812">
    <property type="component" value="Unassembled WGS sequence"/>
</dbReference>
<feature type="domain" description="CheW-like" evidence="4">
    <location>
        <begin position="189"/>
        <end position="331"/>
    </location>
</feature>
<dbReference type="AlphaFoldDB" id="A0A1M6PYN3"/>
<dbReference type="InterPro" id="IPR002545">
    <property type="entry name" value="CheW-lke_dom"/>
</dbReference>
<keyword evidence="3" id="KW-0963">Cytoplasm</keyword>
<keyword evidence="6" id="KW-1185">Reference proteome</keyword>
<evidence type="ECO:0000313" key="6">
    <source>
        <dbReference type="Proteomes" id="UP000185812"/>
    </source>
</evidence>
<dbReference type="GO" id="GO:0005829">
    <property type="term" value="C:cytosol"/>
    <property type="evidence" value="ECO:0007669"/>
    <property type="project" value="TreeGrafter"/>
</dbReference>
<dbReference type="Pfam" id="PF01584">
    <property type="entry name" value="CheW"/>
    <property type="match status" value="2"/>
</dbReference>
<dbReference type="Gene3D" id="2.30.30.40">
    <property type="entry name" value="SH3 Domains"/>
    <property type="match status" value="2"/>
</dbReference>
<dbReference type="STRING" id="633813.SAMN04488087_0387"/>
<dbReference type="SMART" id="SM00260">
    <property type="entry name" value="CheW"/>
    <property type="match status" value="2"/>
</dbReference>
<dbReference type="PANTHER" id="PTHR22617">
    <property type="entry name" value="CHEMOTAXIS SENSOR HISTIDINE KINASE-RELATED"/>
    <property type="match status" value="1"/>
</dbReference>
<evidence type="ECO:0000313" key="5">
    <source>
        <dbReference type="EMBL" id="SHK12997.1"/>
    </source>
</evidence>
<evidence type="ECO:0000259" key="4">
    <source>
        <dbReference type="PROSITE" id="PS50851"/>
    </source>
</evidence>
<reference evidence="6" key="1">
    <citation type="submission" date="2016-11" db="EMBL/GenBank/DDBJ databases">
        <authorList>
            <person name="Varghese N."/>
            <person name="Submissions S."/>
        </authorList>
    </citation>
    <scope>NUCLEOTIDE SEQUENCE [LARGE SCALE GENOMIC DNA]</scope>
    <source>
        <strain evidence="6">DSM 22212</strain>
    </source>
</reference>
<proteinExistence type="predicted"/>
<dbReference type="SUPFAM" id="SSF50341">
    <property type="entry name" value="CheW-like"/>
    <property type="match status" value="2"/>
</dbReference>
<accession>A0A1M6PYN3</accession>
<dbReference type="GO" id="GO:0007165">
    <property type="term" value="P:signal transduction"/>
    <property type="evidence" value="ECO:0007669"/>
    <property type="project" value="InterPro"/>
</dbReference>
<dbReference type="Gene3D" id="2.40.50.180">
    <property type="entry name" value="CheA-289, Domain 4"/>
    <property type="match status" value="2"/>
</dbReference>
<evidence type="ECO:0000256" key="2">
    <source>
        <dbReference type="ARBA" id="ARBA00021483"/>
    </source>
</evidence>